<dbReference type="PANTHER" id="PTHR14949">
    <property type="entry name" value="EGF-LIKE-DOMAIN, MULTIPLE 7, 8"/>
    <property type="match status" value="1"/>
</dbReference>
<evidence type="ECO:0000256" key="3">
    <source>
        <dbReference type="PROSITE-ProRule" id="PRU00076"/>
    </source>
</evidence>
<organism evidence="6 7">
    <name type="scientific">Coccomyxa subellipsoidea</name>
    <dbReference type="NCBI Taxonomy" id="248742"/>
    <lineage>
        <taxon>Eukaryota</taxon>
        <taxon>Viridiplantae</taxon>
        <taxon>Chlorophyta</taxon>
        <taxon>core chlorophytes</taxon>
        <taxon>Trebouxiophyceae</taxon>
        <taxon>Trebouxiophyceae incertae sedis</taxon>
        <taxon>Coccomyxaceae</taxon>
        <taxon>Coccomyxa</taxon>
    </lineage>
</organism>
<dbReference type="InterPro" id="IPR050969">
    <property type="entry name" value="Dev_Signal_Modulators"/>
</dbReference>
<reference evidence="6 7" key="1">
    <citation type="journal article" date="2024" name="Nat. Commun.">
        <title>Phylogenomics reveals the evolutionary origins of lichenization in chlorophyte algae.</title>
        <authorList>
            <person name="Puginier C."/>
            <person name="Libourel C."/>
            <person name="Otte J."/>
            <person name="Skaloud P."/>
            <person name="Haon M."/>
            <person name="Grisel S."/>
            <person name="Petersen M."/>
            <person name="Berrin J.G."/>
            <person name="Delaux P.M."/>
            <person name="Dal Grande F."/>
            <person name="Keller J."/>
        </authorList>
    </citation>
    <scope>NUCLEOTIDE SEQUENCE [LARGE SCALE GENOMIC DNA]</scope>
    <source>
        <strain evidence="6 7">SAG 216-7</strain>
    </source>
</reference>
<keyword evidence="2 3" id="KW-1015">Disulfide bond</keyword>
<dbReference type="PANTHER" id="PTHR14949:SF56">
    <property type="entry name" value="EGF-LIKE-DOMAIN, MULTIPLE 7"/>
    <property type="match status" value="1"/>
</dbReference>
<dbReference type="Gene3D" id="2.10.25.10">
    <property type="entry name" value="Laminin"/>
    <property type="match status" value="1"/>
</dbReference>
<sequence length="778" mass="85019">MRIFGAAADGSDMTQACKSSGCDTLHPDEWMCFSVPFGTNSHETLWNYLTVQLNRLSKDEAGDPDLYGMFYGGTHAKQLDTATFGYDFRETSSSSHESVVKKVKKSDISATFDHQGVYLCVKAYGEANLTYSLRATLSQCPADFTKEGEQLLCSSPLHGPASEQRYSQCLSDGTCVCNPPYNKPVEDVYPLLGFEDCSSKTENVSAAELSLTKPYVREHEELTPKAWSFYGFDITPDDYQVVVNVATEAGGEDDACAKEGFFGLFAKFGKPPGWRYGEWDFRPDWDYFGSEDDELEVRMDATNEAWQSGRWFVGVNGDDAHTCNYTLSISKYNCPMNCSNRGTCISAANGTRSCNCFKGFFGDDCANEAEHLQYGVPVVKEASSFEYDFFQLPEISPAMLTHSVEVRVRASFSSNGYGEWAAARPELLLLKGDLQSEPHTANYTFKQVMQLQRTTYEIDLCPSQLKQGVWRAAIYNPMRIYKLAYNLTTVKEGRCLNNCTGHGTCSDDAVCHCLDNWTGGDCSVYARGGSCSPGSRKPTLMPDAHGTCWHECRCDAAGNCVYSENECADFTCESALWRRQGTANACVLDKCKKDAWEETESHSCLKPCVCPADGSACASGAACDTAHFACKAGWRRFSDGQAKCFQPGCHPGSLHEAVGRSVANGQAYAVCTCTDEEKEGTPSCTAGSGEDVAVVVSCNEGYMLKGASSVPGSDVRVGGSCTKAGKRGSVVAAVFLHMFEILLSGVAGAGLLWLYENRFRRSTVNAALYHELSMDTGF</sequence>
<dbReference type="SMART" id="SM00181">
    <property type="entry name" value="EGF"/>
    <property type="match status" value="2"/>
</dbReference>
<dbReference type="EMBL" id="JALJOT010000003">
    <property type="protein sequence ID" value="KAK9916250.1"/>
    <property type="molecule type" value="Genomic_DNA"/>
</dbReference>
<keyword evidence="1" id="KW-0732">Signal</keyword>
<evidence type="ECO:0000313" key="7">
    <source>
        <dbReference type="Proteomes" id="UP001491310"/>
    </source>
</evidence>
<protein>
    <recommendedName>
        <fullName evidence="5">EGF-like domain-containing protein</fullName>
    </recommendedName>
</protein>
<evidence type="ECO:0000256" key="4">
    <source>
        <dbReference type="SAM" id="Phobius"/>
    </source>
</evidence>
<gene>
    <name evidence="6" type="ORF">WJX75_000522</name>
</gene>
<feature type="transmembrane region" description="Helical" evidence="4">
    <location>
        <begin position="730"/>
        <end position="755"/>
    </location>
</feature>
<dbReference type="Proteomes" id="UP001491310">
    <property type="component" value="Unassembled WGS sequence"/>
</dbReference>
<feature type="disulfide bond" evidence="3">
    <location>
        <begin position="334"/>
        <end position="344"/>
    </location>
</feature>
<dbReference type="PROSITE" id="PS01186">
    <property type="entry name" value="EGF_2"/>
    <property type="match status" value="1"/>
</dbReference>
<dbReference type="InterPro" id="IPR000742">
    <property type="entry name" value="EGF"/>
</dbReference>
<dbReference type="Gene3D" id="2.60.120.260">
    <property type="entry name" value="Galactose-binding domain-like"/>
    <property type="match status" value="1"/>
</dbReference>
<feature type="disulfide bond" evidence="3">
    <location>
        <begin position="495"/>
        <end position="505"/>
    </location>
</feature>
<evidence type="ECO:0000313" key="6">
    <source>
        <dbReference type="EMBL" id="KAK9916250.1"/>
    </source>
</evidence>
<comment type="caution">
    <text evidence="6">The sequence shown here is derived from an EMBL/GenBank/DDBJ whole genome shotgun (WGS) entry which is preliminary data.</text>
</comment>
<evidence type="ECO:0000256" key="2">
    <source>
        <dbReference type="ARBA" id="ARBA00023157"/>
    </source>
</evidence>
<keyword evidence="4" id="KW-0472">Membrane</keyword>
<feature type="domain" description="EGF-like" evidence="5">
    <location>
        <begin position="491"/>
        <end position="523"/>
    </location>
</feature>
<comment type="caution">
    <text evidence="3">Lacks conserved residue(s) required for the propagation of feature annotation.</text>
</comment>
<accession>A0ABR2YWU3</accession>
<dbReference type="PROSITE" id="PS50026">
    <property type="entry name" value="EGF_3"/>
    <property type="match status" value="2"/>
</dbReference>
<keyword evidence="7" id="KW-1185">Reference proteome</keyword>
<feature type="disulfide bond" evidence="3">
    <location>
        <begin position="356"/>
        <end position="365"/>
    </location>
</feature>
<feature type="domain" description="EGF-like" evidence="5">
    <location>
        <begin position="330"/>
        <end position="366"/>
    </location>
</feature>
<name>A0ABR2YWU3_9CHLO</name>
<keyword evidence="4" id="KW-1133">Transmembrane helix</keyword>
<dbReference type="PROSITE" id="PS00022">
    <property type="entry name" value="EGF_1"/>
    <property type="match status" value="2"/>
</dbReference>
<feature type="disulfide bond" evidence="3">
    <location>
        <begin position="513"/>
        <end position="522"/>
    </location>
</feature>
<proteinExistence type="predicted"/>
<evidence type="ECO:0000259" key="5">
    <source>
        <dbReference type="PROSITE" id="PS50026"/>
    </source>
</evidence>
<evidence type="ECO:0000256" key="1">
    <source>
        <dbReference type="ARBA" id="ARBA00022729"/>
    </source>
</evidence>
<keyword evidence="4" id="KW-0812">Transmembrane</keyword>
<keyword evidence="3" id="KW-0245">EGF-like domain</keyword>